<evidence type="ECO:0000256" key="4">
    <source>
        <dbReference type="ARBA" id="ARBA00023242"/>
    </source>
</evidence>
<reference evidence="6 8" key="2">
    <citation type="journal article" date="2018" name="Plant J.">
        <title>The Physcomitrella patens chromosome-scale assembly reveals moss genome structure and evolution.</title>
        <authorList>
            <person name="Lang D."/>
            <person name="Ullrich K.K."/>
            <person name="Murat F."/>
            <person name="Fuchs J."/>
            <person name="Jenkins J."/>
            <person name="Haas F.B."/>
            <person name="Piednoel M."/>
            <person name="Gundlach H."/>
            <person name="Van Bel M."/>
            <person name="Meyberg R."/>
            <person name="Vives C."/>
            <person name="Morata J."/>
            <person name="Symeonidi A."/>
            <person name="Hiss M."/>
            <person name="Muchero W."/>
            <person name="Kamisugi Y."/>
            <person name="Saleh O."/>
            <person name="Blanc G."/>
            <person name="Decker E.L."/>
            <person name="van Gessel N."/>
            <person name="Grimwood J."/>
            <person name="Hayes R.D."/>
            <person name="Graham S.W."/>
            <person name="Gunter L.E."/>
            <person name="McDaniel S.F."/>
            <person name="Hoernstein S.N.W."/>
            <person name="Larsson A."/>
            <person name="Li F.W."/>
            <person name="Perroud P.F."/>
            <person name="Phillips J."/>
            <person name="Ranjan P."/>
            <person name="Rokshar D.S."/>
            <person name="Rothfels C.J."/>
            <person name="Schneider L."/>
            <person name="Shu S."/>
            <person name="Stevenson D.W."/>
            <person name="Thummler F."/>
            <person name="Tillich M."/>
            <person name="Villarreal Aguilar J.C."/>
            <person name="Widiez T."/>
            <person name="Wong G.K."/>
            <person name="Wymore A."/>
            <person name="Zhang Y."/>
            <person name="Zimmer A.D."/>
            <person name="Quatrano R.S."/>
            <person name="Mayer K.F.X."/>
            <person name="Goodstein D."/>
            <person name="Casacuberta J.M."/>
            <person name="Vandepoele K."/>
            <person name="Reski R."/>
            <person name="Cuming A.C."/>
            <person name="Tuskan G.A."/>
            <person name="Maumus F."/>
            <person name="Salse J."/>
            <person name="Schmutz J."/>
            <person name="Rensing S.A."/>
        </authorList>
    </citation>
    <scope>NUCLEOTIDE SEQUENCE [LARGE SCALE GENOMIC DNA]</scope>
    <source>
        <strain evidence="7 8">cv. Gransden 2004</strain>
    </source>
</reference>
<keyword evidence="3" id="KW-0479">Metal-binding</keyword>
<reference evidence="7" key="3">
    <citation type="submission" date="2020-12" db="UniProtKB">
        <authorList>
            <consortium name="EnsemblPlants"/>
        </authorList>
    </citation>
    <scope>IDENTIFICATION</scope>
</reference>
<reference evidence="6 8" key="1">
    <citation type="journal article" date="2008" name="Science">
        <title>The Physcomitrella genome reveals evolutionary insights into the conquest of land by plants.</title>
        <authorList>
            <person name="Rensing S."/>
            <person name="Lang D."/>
            <person name="Zimmer A."/>
            <person name="Terry A."/>
            <person name="Salamov A."/>
            <person name="Shapiro H."/>
            <person name="Nishiyama T."/>
            <person name="Perroud P.-F."/>
            <person name="Lindquist E."/>
            <person name="Kamisugi Y."/>
            <person name="Tanahashi T."/>
            <person name="Sakakibara K."/>
            <person name="Fujita T."/>
            <person name="Oishi K."/>
            <person name="Shin-I T."/>
            <person name="Kuroki Y."/>
            <person name="Toyoda A."/>
            <person name="Suzuki Y."/>
            <person name="Hashimoto A."/>
            <person name="Yamaguchi K."/>
            <person name="Sugano A."/>
            <person name="Kohara Y."/>
            <person name="Fujiyama A."/>
            <person name="Anterola A."/>
            <person name="Aoki S."/>
            <person name="Ashton N."/>
            <person name="Barbazuk W.B."/>
            <person name="Barker E."/>
            <person name="Bennetzen J."/>
            <person name="Bezanilla M."/>
            <person name="Blankenship R."/>
            <person name="Cho S.H."/>
            <person name="Dutcher S."/>
            <person name="Estelle M."/>
            <person name="Fawcett J.A."/>
            <person name="Gundlach H."/>
            <person name="Hanada K."/>
            <person name="Heyl A."/>
            <person name="Hicks K.A."/>
            <person name="Hugh J."/>
            <person name="Lohr M."/>
            <person name="Mayer K."/>
            <person name="Melkozernov A."/>
            <person name="Murata T."/>
            <person name="Nelson D."/>
            <person name="Pils B."/>
            <person name="Prigge M."/>
            <person name="Reiss B."/>
            <person name="Renner T."/>
            <person name="Rombauts S."/>
            <person name="Rushton P."/>
            <person name="Sanderfoot A."/>
            <person name="Schween G."/>
            <person name="Shiu S.-H."/>
            <person name="Stueber K."/>
            <person name="Theodoulou F.L."/>
            <person name="Tu H."/>
            <person name="Van de Peer Y."/>
            <person name="Verrier P.J."/>
            <person name="Waters E."/>
            <person name="Wood A."/>
            <person name="Yang L."/>
            <person name="Cove D."/>
            <person name="Cuming A."/>
            <person name="Hasebe M."/>
            <person name="Lucas S."/>
            <person name="Mishler D.B."/>
            <person name="Reski R."/>
            <person name="Grigoriev I."/>
            <person name="Quatrano R.S."/>
            <person name="Boore J.L."/>
        </authorList>
    </citation>
    <scope>NUCLEOTIDE SEQUENCE [LARGE SCALE GENOMIC DNA]</scope>
    <source>
        <strain evidence="7 8">cv. Gransden 2004</strain>
    </source>
</reference>
<feature type="chain" id="PRO_5043157904" evidence="5">
    <location>
        <begin position="23"/>
        <end position="137"/>
    </location>
</feature>
<protein>
    <submittedName>
        <fullName evidence="6 7">Uncharacterized protein</fullName>
    </submittedName>
</protein>
<dbReference type="PANTHER" id="PTHR12549">
    <property type="entry name" value="JMJC DOMAIN-CONTAINING HISTONE DEMETHYLATION PROTEIN"/>
    <property type="match status" value="1"/>
</dbReference>
<dbReference type="Gramene" id="Pp3c25_240V3.2">
    <property type="protein sequence ID" value="Pp3c25_240V3.2"/>
    <property type="gene ID" value="Pp3c25_240"/>
</dbReference>
<feature type="signal peptide" evidence="5">
    <location>
        <begin position="1"/>
        <end position="22"/>
    </location>
</feature>
<name>A0A2K1ID89_PHYPA</name>
<accession>A0A2K1ID89</accession>
<dbReference type="GO" id="GO:0032454">
    <property type="term" value="F:histone H3K9 demethylase activity"/>
    <property type="evidence" value="ECO:0007669"/>
    <property type="project" value="InterPro"/>
</dbReference>
<dbReference type="GeneID" id="112277297"/>
<dbReference type="EMBL" id="ABEU02000025">
    <property type="protein sequence ID" value="PNR27236.1"/>
    <property type="molecule type" value="Genomic_DNA"/>
</dbReference>
<evidence type="ECO:0000256" key="2">
    <source>
        <dbReference type="ARBA" id="ARBA00006801"/>
    </source>
</evidence>
<dbReference type="Proteomes" id="UP000006727">
    <property type="component" value="Chromosome 25"/>
</dbReference>
<dbReference type="Gene3D" id="2.60.120.650">
    <property type="entry name" value="Cupin"/>
    <property type="match status" value="1"/>
</dbReference>
<sequence>MMGRRLQSRSVLLTCWVLGVGSLTKTRLAALGADGPKLGPKSYIANGMREELRRGDSVTRFHCDMTDAVNVLSHACEAIFKPYVRQKIKKLCTIYRGTVNEQEVEALARKVSAKLRNVDRDIAIADGNICTHAWVRL</sequence>
<evidence type="ECO:0000313" key="8">
    <source>
        <dbReference type="Proteomes" id="UP000006727"/>
    </source>
</evidence>
<dbReference type="RefSeq" id="XP_024365202.1">
    <property type="nucleotide sequence ID" value="XM_024509434.2"/>
</dbReference>
<dbReference type="OrthoDB" id="1682560at2759"/>
<evidence type="ECO:0000256" key="5">
    <source>
        <dbReference type="SAM" id="SignalP"/>
    </source>
</evidence>
<evidence type="ECO:0000313" key="6">
    <source>
        <dbReference type="EMBL" id="PNR27236.1"/>
    </source>
</evidence>
<dbReference type="Gramene" id="Pp3c25_240V3.1">
    <property type="protein sequence ID" value="Pp3c25_240V3.1"/>
    <property type="gene ID" value="Pp3c25_240"/>
</dbReference>
<comment type="subcellular location">
    <subcellularLocation>
        <location evidence="1">Nucleus</location>
    </subcellularLocation>
</comment>
<dbReference type="GO" id="GO:0046872">
    <property type="term" value="F:metal ion binding"/>
    <property type="evidence" value="ECO:0007669"/>
    <property type="project" value="UniProtKB-KW"/>
</dbReference>
<dbReference type="PaxDb" id="3218-PP1S395_29V6.1"/>
<keyword evidence="4" id="KW-0539">Nucleus</keyword>
<organism evidence="6">
    <name type="scientific">Physcomitrium patens</name>
    <name type="common">Spreading-leaved earth moss</name>
    <name type="synonym">Physcomitrella patens</name>
    <dbReference type="NCBI Taxonomy" id="3218"/>
    <lineage>
        <taxon>Eukaryota</taxon>
        <taxon>Viridiplantae</taxon>
        <taxon>Streptophyta</taxon>
        <taxon>Embryophyta</taxon>
        <taxon>Bryophyta</taxon>
        <taxon>Bryophytina</taxon>
        <taxon>Bryopsida</taxon>
        <taxon>Funariidae</taxon>
        <taxon>Funariales</taxon>
        <taxon>Funariaceae</taxon>
        <taxon>Physcomitrium</taxon>
    </lineage>
</organism>
<dbReference type="InterPro" id="IPR045109">
    <property type="entry name" value="LSDs-like"/>
</dbReference>
<dbReference type="KEGG" id="ppp:112277297"/>
<proteinExistence type="inferred from homology"/>
<evidence type="ECO:0000256" key="1">
    <source>
        <dbReference type="ARBA" id="ARBA00004123"/>
    </source>
</evidence>
<evidence type="ECO:0000313" key="7">
    <source>
        <dbReference type="EnsemblPlants" id="Pp3c25_240V3.1"/>
    </source>
</evidence>
<dbReference type="STRING" id="3218.A0A2K1ID89"/>
<comment type="similarity">
    <text evidence="2">Belongs to the JARID1 histone demethylase family.</text>
</comment>
<keyword evidence="5" id="KW-0732">Signal</keyword>
<dbReference type="AlphaFoldDB" id="A0A2K1ID89"/>
<dbReference type="EnsemblPlants" id="Pp3c25_240V3.1">
    <property type="protein sequence ID" value="Pp3c25_240V3.1"/>
    <property type="gene ID" value="Pp3c25_240"/>
</dbReference>
<gene>
    <name evidence="7" type="primary">LOC112277297</name>
    <name evidence="6" type="ORF">PHYPA_029388</name>
</gene>
<dbReference type="GO" id="GO:0005634">
    <property type="term" value="C:nucleus"/>
    <property type="evidence" value="ECO:0007669"/>
    <property type="project" value="UniProtKB-SubCell"/>
</dbReference>
<keyword evidence="8" id="KW-1185">Reference proteome</keyword>
<dbReference type="EnsemblPlants" id="Pp3c25_240V3.2">
    <property type="protein sequence ID" value="Pp3c25_240V3.2"/>
    <property type="gene ID" value="Pp3c25_240"/>
</dbReference>
<evidence type="ECO:0000256" key="3">
    <source>
        <dbReference type="ARBA" id="ARBA00022723"/>
    </source>
</evidence>
<dbReference type="PANTHER" id="PTHR12549:SF38">
    <property type="entry name" value="JMJC DOMAIN-CONTAINING HISTONE DEMETHYLASE 2, ISOFORM A"/>
    <property type="match status" value="1"/>
</dbReference>